<reference evidence="3" key="1">
    <citation type="journal article" date="2020" name="Stud. Mycol.">
        <title>101 Dothideomycetes genomes: a test case for predicting lifestyles and emergence of pathogens.</title>
        <authorList>
            <person name="Haridas S."/>
            <person name="Albert R."/>
            <person name="Binder M."/>
            <person name="Bloem J."/>
            <person name="Labutti K."/>
            <person name="Salamov A."/>
            <person name="Andreopoulos B."/>
            <person name="Baker S."/>
            <person name="Barry K."/>
            <person name="Bills G."/>
            <person name="Bluhm B."/>
            <person name="Cannon C."/>
            <person name="Castanera R."/>
            <person name="Culley D."/>
            <person name="Daum C."/>
            <person name="Ezra D."/>
            <person name="Gonzalez J."/>
            <person name="Henrissat B."/>
            <person name="Kuo A."/>
            <person name="Liang C."/>
            <person name="Lipzen A."/>
            <person name="Lutzoni F."/>
            <person name="Magnuson J."/>
            <person name="Mondo S."/>
            <person name="Nolan M."/>
            <person name="Ohm R."/>
            <person name="Pangilinan J."/>
            <person name="Park H.-J."/>
            <person name="Ramirez L."/>
            <person name="Alfaro M."/>
            <person name="Sun H."/>
            <person name="Tritt A."/>
            <person name="Yoshinaga Y."/>
            <person name="Zwiers L.-H."/>
            <person name="Turgeon B."/>
            <person name="Goodwin S."/>
            <person name="Spatafora J."/>
            <person name="Crous P."/>
            <person name="Grigoriev I."/>
        </authorList>
    </citation>
    <scope>NUCLEOTIDE SEQUENCE</scope>
    <source>
        <strain evidence="3">CBS 121739</strain>
    </source>
</reference>
<feature type="region of interest" description="Disordered" evidence="1">
    <location>
        <begin position="1"/>
        <end position="24"/>
    </location>
</feature>
<evidence type="ECO:0000313" key="3">
    <source>
        <dbReference type="EMBL" id="KAF2757573.1"/>
    </source>
</evidence>
<dbReference type="EMBL" id="ML996573">
    <property type="protein sequence ID" value="KAF2757573.1"/>
    <property type="molecule type" value="Genomic_DNA"/>
</dbReference>
<sequence>MALSEYSNSSNHPPNTTLKPPESKHRVLSRLHRSHLRPKLPLPLPEHQRLNPLLVPLPERKRMALSILSTSPLNAPNRAKVEAYVATVQTAARGNKSALECWFHAPWVAKPGDKRWRTHTISKAFTFRFAFARIHVGFHYGVWALLCAGPLSDEAQKGLVEVSQDKKVTWKTEGYDLSHLCGSWVCCNPAHLVAERRRVNMERKRCHRMARCVGGKGGEHEPRCVVGVQLASRVLGNRRDEVVEEWDSDC</sequence>
<dbReference type="InterPro" id="IPR044930">
    <property type="entry name" value="Homing_endonuclease_His-Me"/>
</dbReference>
<dbReference type="AlphaFoldDB" id="A0A6A6W4M9"/>
<organism evidence="3 4">
    <name type="scientific">Pseudovirgaria hyperparasitica</name>
    <dbReference type="NCBI Taxonomy" id="470096"/>
    <lineage>
        <taxon>Eukaryota</taxon>
        <taxon>Fungi</taxon>
        <taxon>Dikarya</taxon>
        <taxon>Ascomycota</taxon>
        <taxon>Pezizomycotina</taxon>
        <taxon>Dothideomycetes</taxon>
        <taxon>Dothideomycetes incertae sedis</taxon>
        <taxon>Acrospermales</taxon>
        <taxon>Acrospermaceae</taxon>
        <taxon>Pseudovirgaria</taxon>
    </lineage>
</organism>
<name>A0A6A6W4M9_9PEZI</name>
<dbReference type="Gene3D" id="3.90.75.10">
    <property type="entry name" value="Homing Intron 3 (I-ppo) Encoded Endonuclease, Chain A"/>
    <property type="match status" value="1"/>
</dbReference>
<dbReference type="Pfam" id="PF05551">
    <property type="entry name" value="zf-His_Me_endon"/>
    <property type="match status" value="1"/>
</dbReference>
<dbReference type="SUPFAM" id="SSF54060">
    <property type="entry name" value="His-Me finger endonucleases"/>
    <property type="match status" value="1"/>
</dbReference>
<evidence type="ECO:0000313" key="4">
    <source>
        <dbReference type="Proteomes" id="UP000799437"/>
    </source>
</evidence>
<gene>
    <name evidence="3" type="ORF">EJ05DRAFT_501103</name>
</gene>
<dbReference type="GeneID" id="54488127"/>
<feature type="domain" description="Zinc-binding loop region of homing endonuclease" evidence="2">
    <location>
        <begin position="145"/>
        <end position="230"/>
    </location>
</feature>
<dbReference type="RefSeq" id="XP_033600024.1">
    <property type="nucleotide sequence ID" value="XM_033747073.1"/>
</dbReference>
<keyword evidence="4" id="KW-1185">Reference proteome</keyword>
<dbReference type="Proteomes" id="UP000799437">
    <property type="component" value="Unassembled WGS sequence"/>
</dbReference>
<evidence type="ECO:0000259" key="2">
    <source>
        <dbReference type="Pfam" id="PF05551"/>
    </source>
</evidence>
<proteinExistence type="predicted"/>
<dbReference type="GO" id="GO:0004519">
    <property type="term" value="F:endonuclease activity"/>
    <property type="evidence" value="ECO:0007669"/>
    <property type="project" value="InterPro"/>
</dbReference>
<evidence type="ECO:0000256" key="1">
    <source>
        <dbReference type="SAM" id="MobiDB-lite"/>
    </source>
</evidence>
<feature type="compositionally biased region" description="Polar residues" evidence="1">
    <location>
        <begin position="1"/>
        <end position="18"/>
    </location>
</feature>
<dbReference type="InterPro" id="IPR008704">
    <property type="entry name" value="Endonuclease_Zinc-binding_loop"/>
</dbReference>
<dbReference type="InterPro" id="IPR044925">
    <property type="entry name" value="His-Me_finger_sf"/>
</dbReference>
<protein>
    <recommendedName>
        <fullName evidence="2">Zinc-binding loop region of homing endonuclease domain-containing protein</fullName>
    </recommendedName>
</protein>
<accession>A0A6A6W4M9</accession>
<dbReference type="OrthoDB" id="5386048at2759"/>